<evidence type="ECO:0000256" key="4">
    <source>
        <dbReference type="SAM" id="SignalP"/>
    </source>
</evidence>
<dbReference type="GO" id="GO:0004181">
    <property type="term" value="F:metallocarboxypeptidase activity"/>
    <property type="evidence" value="ECO:0007669"/>
    <property type="project" value="InterPro"/>
</dbReference>
<dbReference type="HOGENOM" id="CLU_036038_0_0_1"/>
<feature type="domain" description="Peptidase M14" evidence="5">
    <location>
        <begin position="31"/>
        <end position="301"/>
    </location>
</feature>
<name>I7MFT1_TETTS</name>
<dbReference type="eggNOG" id="KOG2650">
    <property type="taxonomic scope" value="Eukaryota"/>
</dbReference>
<dbReference type="SUPFAM" id="SSF53187">
    <property type="entry name" value="Zn-dependent exopeptidases"/>
    <property type="match status" value="1"/>
</dbReference>
<protein>
    <submittedName>
        <fullName evidence="6">Zinc carboxypeptidase family protein</fullName>
    </submittedName>
</protein>
<accession>I7MFT1</accession>
<dbReference type="EMBL" id="GG662612">
    <property type="protein sequence ID" value="EAS00566.2"/>
    <property type="molecule type" value="Genomic_DNA"/>
</dbReference>
<feature type="signal peptide" evidence="4">
    <location>
        <begin position="1"/>
        <end position="24"/>
    </location>
</feature>
<feature type="active site" description="Proton donor/acceptor" evidence="3">
    <location>
        <position position="276"/>
    </location>
</feature>
<evidence type="ECO:0000313" key="6">
    <source>
        <dbReference type="EMBL" id="EAS00566.2"/>
    </source>
</evidence>
<dbReference type="RefSeq" id="XP_001020811.2">
    <property type="nucleotide sequence ID" value="XM_001020811.3"/>
</dbReference>
<comment type="cofactor">
    <cofactor evidence="1">
        <name>Zn(2+)</name>
        <dbReference type="ChEBI" id="CHEBI:29105"/>
    </cofactor>
</comment>
<sequence length="382" mass="44012">MIKINKFTISLIVITTLFLQVSQCSKINFDIYHTTDEINLLLQQLDGNCEGYSLNLANDDPDIYEVTLSSLESDKPLKALIIFGEHPRELISPETGLNFLKSLCGQSQFGDYELTQKIRDNYDLKLIINSNPNSRRLVEEGDYCKRENPNFVDINRNWGSHWEHVQDEQRQVNSGEAPFSEIETQVLKKIATDFSPNVFISIHSGTLGLYTPYAYTNQRAERNEEHMINIVSDIQKKYCKNCSVGAAGKEVGYLCPGTCLDYIYETLEADYSFAFEIYSNENEIHQALEGSSFLQMRSRNQRLRHTFRRSEQFRPSSCFLQSSSESSNDTDSDSLSDLFSDSYQQCFLFFNPESHDDYDFVIDNWTKALYETLNHVTDNKTL</sequence>
<dbReference type="InterPro" id="IPR000834">
    <property type="entry name" value="Peptidase_M14"/>
</dbReference>
<dbReference type="STRING" id="312017.I7MFT1"/>
<dbReference type="GO" id="GO:0005615">
    <property type="term" value="C:extracellular space"/>
    <property type="evidence" value="ECO:0007669"/>
    <property type="project" value="TreeGrafter"/>
</dbReference>
<evidence type="ECO:0000256" key="3">
    <source>
        <dbReference type="PROSITE-ProRule" id="PRU01379"/>
    </source>
</evidence>
<dbReference type="CDD" id="cd06227">
    <property type="entry name" value="M14-CPA-like"/>
    <property type="match status" value="1"/>
</dbReference>
<dbReference type="AlphaFoldDB" id="I7MFT1"/>
<feature type="chain" id="PRO_5003712326" evidence="4">
    <location>
        <begin position="25"/>
        <end position="382"/>
    </location>
</feature>
<proteinExistence type="inferred from homology"/>
<dbReference type="KEGG" id="tet:TTHERM_00410180"/>
<dbReference type="PROSITE" id="PS52035">
    <property type="entry name" value="PEPTIDASE_M14"/>
    <property type="match status" value="1"/>
</dbReference>
<evidence type="ECO:0000256" key="1">
    <source>
        <dbReference type="ARBA" id="ARBA00001947"/>
    </source>
</evidence>
<dbReference type="OrthoDB" id="3626597at2759"/>
<dbReference type="GO" id="GO:0008270">
    <property type="term" value="F:zinc ion binding"/>
    <property type="evidence" value="ECO:0007669"/>
    <property type="project" value="InterPro"/>
</dbReference>
<dbReference type="InterPro" id="IPR034269">
    <property type="entry name" value="At5g42320_M14_CPD"/>
</dbReference>
<dbReference type="SMART" id="SM00631">
    <property type="entry name" value="Zn_pept"/>
    <property type="match status" value="1"/>
</dbReference>
<dbReference type="PANTHER" id="PTHR11705:SF119">
    <property type="entry name" value="OS02G0119300 PROTEIN"/>
    <property type="match status" value="1"/>
</dbReference>
<dbReference type="Proteomes" id="UP000009168">
    <property type="component" value="Unassembled WGS sequence"/>
</dbReference>
<keyword evidence="7" id="KW-1185">Reference proteome</keyword>
<keyword evidence="6" id="KW-0645">Protease</keyword>
<evidence type="ECO:0000259" key="5">
    <source>
        <dbReference type="PROSITE" id="PS52035"/>
    </source>
</evidence>
<dbReference type="Gene3D" id="3.40.630.10">
    <property type="entry name" value="Zn peptidases"/>
    <property type="match status" value="1"/>
</dbReference>
<keyword evidence="6" id="KW-0378">Hydrolase</keyword>
<evidence type="ECO:0000256" key="2">
    <source>
        <dbReference type="ARBA" id="ARBA00005988"/>
    </source>
</evidence>
<reference evidence="7" key="1">
    <citation type="journal article" date="2006" name="PLoS Biol.">
        <title>Macronuclear genome sequence of the ciliate Tetrahymena thermophila, a model eukaryote.</title>
        <authorList>
            <person name="Eisen J.A."/>
            <person name="Coyne R.S."/>
            <person name="Wu M."/>
            <person name="Wu D."/>
            <person name="Thiagarajan M."/>
            <person name="Wortman J.R."/>
            <person name="Badger J.H."/>
            <person name="Ren Q."/>
            <person name="Amedeo P."/>
            <person name="Jones K.M."/>
            <person name="Tallon L.J."/>
            <person name="Delcher A.L."/>
            <person name="Salzberg S.L."/>
            <person name="Silva J.C."/>
            <person name="Haas B.J."/>
            <person name="Majoros W.H."/>
            <person name="Farzad M."/>
            <person name="Carlton J.M."/>
            <person name="Smith R.K. Jr."/>
            <person name="Garg J."/>
            <person name="Pearlman R.E."/>
            <person name="Karrer K.M."/>
            <person name="Sun L."/>
            <person name="Manning G."/>
            <person name="Elde N.C."/>
            <person name="Turkewitz A.P."/>
            <person name="Asai D.J."/>
            <person name="Wilkes D.E."/>
            <person name="Wang Y."/>
            <person name="Cai H."/>
            <person name="Collins K."/>
            <person name="Stewart B.A."/>
            <person name="Lee S.R."/>
            <person name="Wilamowska K."/>
            <person name="Weinberg Z."/>
            <person name="Ruzzo W.L."/>
            <person name="Wloga D."/>
            <person name="Gaertig J."/>
            <person name="Frankel J."/>
            <person name="Tsao C.-C."/>
            <person name="Gorovsky M.A."/>
            <person name="Keeling P.J."/>
            <person name="Waller R.F."/>
            <person name="Patron N.J."/>
            <person name="Cherry J.M."/>
            <person name="Stover N.A."/>
            <person name="Krieger C.J."/>
            <person name="del Toro C."/>
            <person name="Ryder H.F."/>
            <person name="Williamson S.C."/>
            <person name="Barbeau R.A."/>
            <person name="Hamilton E.P."/>
            <person name="Orias E."/>
        </authorList>
    </citation>
    <scope>NUCLEOTIDE SEQUENCE [LARGE SCALE GENOMIC DNA]</scope>
    <source>
        <strain evidence="7">SB210</strain>
    </source>
</reference>
<dbReference type="Pfam" id="PF00246">
    <property type="entry name" value="Peptidase_M14"/>
    <property type="match status" value="1"/>
</dbReference>
<gene>
    <name evidence="6" type="ORF">TTHERM_00410180</name>
</gene>
<dbReference type="OMA" id="CRCPYGA"/>
<dbReference type="GeneID" id="7836055"/>
<dbReference type="InParanoid" id="I7MFT1"/>
<comment type="similarity">
    <text evidence="2 3">Belongs to the peptidase M14 family.</text>
</comment>
<keyword evidence="6" id="KW-0121">Carboxypeptidase</keyword>
<dbReference type="PANTHER" id="PTHR11705">
    <property type="entry name" value="PROTEASE FAMILY M14 CARBOXYPEPTIDASE A,B"/>
    <property type="match status" value="1"/>
</dbReference>
<evidence type="ECO:0000313" key="7">
    <source>
        <dbReference type="Proteomes" id="UP000009168"/>
    </source>
</evidence>
<dbReference type="GO" id="GO:0006508">
    <property type="term" value="P:proteolysis"/>
    <property type="evidence" value="ECO:0007669"/>
    <property type="project" value="InterPro"/>
</dbReference>
<organism evidence="6 7">
    <name type="scientific">Tetrahymena thermophila (strain SB210)</name>
    <dbReference type="NCBI Taxonomy" id="312017"/>
    <lineage>
        <taxon>Eukaryota</taxon>
        <taxon>Sar</taxon>
        <taxon>Alveolata</taxon>
        <taxon>Ciliophora</taxon>
        <taxon>Intramacronucleata</taxon>
        <taxon>Oligohymenophorea</taxon>
        <taxon>Hymenostomatida</taxon>
        <taxon>Tetrahymenina</taxon>
        <taxon>Tetrahymenidae</taxon>
        <taxon>Tetrahymena</taxon>
    </lineage>
</organism>
<keyword evidence="4" id="KW-0732">Signal</keyword>